<dbReference type="EMBL" id="SMSJ01000038">
    <property type="protein sequence ID" value="TDH60419.1"/>
    <property type="molecule type" value="Genomic_DNA"/>
</dbReference>
<comment type="caution">
    <text evidence="2">The sequence shown here is derived from an EMBL/GenBank/DDBJ whole genome shotgun (WGS) entry which is preliminary data.</text>
</comment>
<feature type="coiled-coil region" evidence="1">
    <location>
        <begin position="145"/>
        <end position="172"/>
    </location>
</feature>
<dbReference type="AlphaFoldDB" id="A0A4R5QCU3"/>
<keyword evidence="1" id="KW-0175">Coiled coil</keyword>
<reference evidence="2 3" key="1">
    <citation type="journal article" date="2016" name="J. Microbiol.">
        <title>Dankookia rubra gen. nov., sp. nov., an alphaproteobacterium isolated from sediment of a shallow stream.</title>
        <authorList>
            <person name="Kim W.H."/>
            <person name="Kim D.H."/>
            <person name="Kang K."/>
            <person name="Ahn T.Y."/>
        </authorList>
    </citation>
    <scope>NUCLEOTIDE SEQUENCE [LARGE SCALE GENOMIC DNA]</scope>
    <source>
        <strain evidence="2 3">JCM30602</strain>
    </source>
</reference>
<evidence type="ECO:0000256" key="1">
    <source>
        <dbReference type="SAM" id="Coils"/>
    </source>
</evidence>
<name>A0A4R5QCU3_9PROT</name>
<gene>
    <name evidence="2" type="ORF">E2C06_22025</name>
</gene>
<keyword evidence="3" id="KW-1185">Reference proteome</keyword>
<protein>
    <submittedName>
        <fullName evidence="2">Uncharacterized protein</fullName>
    </submittedName>
</protein>
<evidence type="ECO:0000313" key="2">
    <source>
        <dbReference type="EMBL" id="TDH60419.1"/>
    </source>
</evidence>
<dbReference type="RefSeq" id="WP_133290764.1">
    <property type="nucleotide sequence ID" value="NZ_SMSJ01000038.1"/>
</dbReference>
<proteinExistence type="predicted"/>
<sequence length="264" mass="28024">MSDVIAVLLADATRATDAVHALEARHAAGSLTIFGLALLGREADGTLRLRRPATPGPSGAPLAGLVRRLVARAGGTAEDGLADLGIAPDFVEEVLGALAPGHVALLAEVEEHWFVAGDAALAAFEGSVIRRRRLHRGEDWIASEVSVLDAELQALERAAEDAAGDLATAIRRRATADRVRLAALAARTDVSLAALHDEVRARLALLDRQFRQADMAGDVRGETQVRIALSIARMRAEAERRSVRLRRAVEVAQQALGTEDPEDG</sequence>
<organism evidence="2 3">
    <name type="scientific">Dankookia rubra</name>
    <dbReference type="NCBI Taxonomy" id="1442381"/>
    <lineage>
        <taxon>Bacteria</taxon>
        <taxon>Pseudomonadati</taxon>
        <taxon>Pseudomonadota</taxon>
        <taxon>Alphaproteobacteria</taxon>
        <taxon>Acetobacterales</taxon>
        <taxon>Roseomonadaceae</taxon>
        <taxon>Dankookia</taxon>
    </lineage>
</organism>
<evidence type="ECO:0000313" key="3">
    <source>
        <dbReference type="Proteomes" id="UP000295096"/>
    </source>
</evidence>
<dbReference type="Proteomes" id="UP000295096">
    <property type="component" value="Unassembled WGS sequence"/>
</dbReference>
<accession>A0A4R5QCU3</accession>